<keyword evidence="2" id="KW-0255">Endonuclease</keyword>
<dbReference type="EMBL" id="JBEYBN010000103">
    <property type="protein sequence ID" value="MEU2272335.1"/>
    <property type="molecule type" value="Genomic_DNA"/>
</dbReference>
<reference evidence="2 3" key="1">
    <citation type="submission" date="2024-06" db="EMBL/GenBank/DDBJ databases">
        <title>The Natural Products Discovery Center: Release of the First 8490 Sequenced Strains for Exploring Actinobacteria Biosynthetic Diversity.</title>
        <authorList>
            <person name="Kalkreuter E."/>
            <person name="Kautsar S.A."/>
            <person name="Yang D."/>
            <person name="Bader C.D."/>
            <person name="Teijaro C.N."/>
            <person name="Fluegel L."/>
            <person name="Davis C.M."/>
            <person name="Simpson J.R."/>
            <person name="Lauterbach L."/>
            <person name="Steele A.D."/>
            <person name="Gui C."/>
            <person name="Meng S."/>
            <person name="Li G."/>
            <person name="Viehrig K."/>
            <person name="Ye F."/>
            <person name="Su P."/>
            <person name="Kiefer A.F."/>
            <person name="Nichols A."/>
            <person name="Cepeda A.J."/>
            <person name="Yan W."/>
            <person name="Fan B."/>
            <person name="Jiang Y."/>
            <person name="Adhikari A."/>
            <person name="Zheng C.-J."/>
            <person name="Schuster L."/>
            <person name="Cowan T.M."/>
            <person name="Smanski M.J."/>
            <person name="Chevrette M.G."/>
            <person name="De Carvalho L.P.S."/>
            <person name="Shen B."/>
        </authorList>
    </citation>
    <scope>NUCLEOTIDE SEQUENCE [LARGE SCALE GENOMIC DNA]</scope>
    <source>
        <strain evidence="2 3">NPDC019583</strain>
    </source>
</reference>
<comment type="caution">
    <text evidence="2">The sequence shown here is derived from an EMBL/GenBank/DDBJ whole genome shotgun (WGS) entry which is preliminary data.</text>
</comment>
<organism evidence="2 3">
    <name type="scientific">Streptomyces olindensis</name>
    <dbReference type="NCBI Taxonomy" id="358823"/>
    <lineage>
        <taxon>Bacteria</taxon>
        <taxon>Bacillati</taxon>
        <taxon>Actinomycetota</taxon>
        <taxon>Actinomycetes</taxon>
        <taxon>Kitasatosporales</taxon>
        <taxon>Streptomycetaceae</taxon>
        <taxon>Streptomyces</taxon>
    </lineage>
</organism>
<proteinExistence type="predicted"/>
<keyword evidence="3" id="KW-1185">Reference proteome</keyword>
<gene>
    <name evidence="2" type="ORF">ABZ568_39030</name>
</gene>
<dbReference type="SUPFAM" id="SSF52980">
    <property type="entry name" value="Restriction endonuclease-like"/>
    <property type="match status" value="1"/>
</dbReference>
<dbReference type="Gene3D" id="3.90.1570.10">
    <property type="entry name" value="tt1808, chain A"/>
    <property type="match status" value="1"/>
</dbReference>
<name>A0ABV2Y8C3_9ACTN</name>
<evidence type="ECO:0000313" key="2">
    <source>
        <dbReference type="EMBL" id="MEU2272335.1"/>
    </source>
</evidence>
<dbReference type="InterPro" id="IPR011335">
    <property type="entry name" value="Restrct_endonuc-II-like"/>
</dbReference>
<dbReference type="PANTHER" id="PTHR35400:SF3">
    <property type="entry name" value="SLL1072 PROTEIN"/>
    <property type="match status" value="1"/>
</dbReference>
<protein>
    <submittedName>
        <fullName evidence="2">Uma2 family endonuclease</fullName>
    </submittedName>
</protein>
<evidence type="ECO:0000259" key="1">
    <source>
        <dbReference type="Pfam" id="PF05685"/>
    </source>
</evidence>
<dbReference type="InterPro" id="IPR012296">
    <property type="entry name" value="Nuclease_put_TT1808"/>
</dbReference>
<evidence type="ECO:0000313" key="3">
    <source>
        <dbReference type="Proteomes" id="UP001550603"/>
    </source>
</evidence>
<dbReference type="RefSeq" id="WP_031113864.1">
    <property type="nucleotide sequence ID" value="NZ_JBEYBN010000103.1"/>
</dbReference>
<keyword evidence="2" id="KW-0378">Hydrolase</keyword>
<dbReference type="PANTHER" id="PTHR35400">
    <property type="entry name" value="SLR1083 PROTEIN"/>
    <property type="match status" value="1"/>
</dbReference>
<feature type="domain" description="Putative restriction endonuclease" evidence="1">
    <location>
        <begin position="15"/>
        <end position="182"/>
    </location>
</feature>
<dbReference type="CDD" id="cd06260">
    <property type="entry name" value="DUF820-like"/>
    <property type="match status" value="1"/>
</dbReference>
<keyword evidence="2" id="KW-0540">Nuclease</keyword>
<dbReference type="Proteomes" id="UP001550603">
    <property type="component" value="Unassembled WGS sequence"/>
</dbReference>
<dbReference type="InterPro" id="IPR008538">
    <property type="entry name" value="Uma2"/>
</dbReference>
<dbReference type="GO" id="GO:0004519">
    <property type="term" value="F:endonuclease activity"/>
    <property type="evidence" value="ECO:0007669"/>
    <property type="project" value="UniProtKB-KW"/>
</dbReference>
<dbReference type="Pfam" id="PF05685">
    <property type="entry name" value="Uma2"/>
    <property type="match status" value="1"/>
</dbReference>
<sequence length="188" mass="21163">MTPDPYTQKLLLDWFVDLETPEGFRAELVEGDLVLTPLPDGHHEHCISRIARQLHLRSEIEIQFSGNKGLKLNSAAGWAQDHVVPDGTVVARAPRLFRGAPPWMPCEGVTMVLEVTFTRPEIDRVTKRRCYARGGIPHYLLVDREACSTTLFSEPEHDDYRRLSTAAFGKPLALPEPFAFDLDTADLL</sequence>
<accession>A0ABV2Y8C3</accession>